<dbReference type="Pfam" id="PF00528">
    <property type="entry name" value="BPD_transp_1"/>
    <property type="match status" value="1"/>
</dbReference>
<protein>
    <submittedName>
        <fullName evidence="9">NitT/TauT family transport system permease protein</fullName>
    </submittedName>
</protein>
<evidence type="ECO:0000256" key="4">
    <source>
        <dbReference type="ARBA" id="ARBA00022692"/>
    </source>
</evidence>
<dbReference type="Proteomes" id="UP000183994">
    <property type="component" value="Unassembled WGS sequence"/>
</dbReference>
<evidence type="ECO:0000313" key="9">
    <source>
        <dbReference type="EMBL" id="SHJ00920.1"/>
    </source>
</evidence>
<dbReference type="PANTHER" id="PTHR30151:SF25">
    <property type="entry name" value="TAURINE TRANSPORT SYSTEM PERMEASE PROTEIN TAUC"/>
    <property type="match status" value="1"/>
</dbReference>
<keyword evidence="10" id="KW-1185">Reference proteome</keyword>
<dbReference type="Gene3D" id="1.10.3720.10">
    <property type="entry name" value="MetI-like"/>
    <property type="match status" value="1"/>
</dbReference>
<dbReference type="PROSITE" id="PS50928">
    <property type="entry name" value="ABC_TM1"/>
    <property type="match status" value="1"/>
</dbReference>
<feature type="transmembrane region" description="Helical" evidence="7">
    <location>
        <begin position="151"/>
        <end position="170"/>
    </location>
</feature>
<evidence type="ECO:0000256" key="5">
    <source>
        <dbReference type="ARBA" id="ARBA00022989"/>
    </source>
</evidence>
<keyword evidence="2 7" id="KW-0813">Transport</keyword>
<sequence>MKATQNLDAQDGFAMTFNKPNGWMNSFIPWILPALFFMGWFLVSRFEIIPAYLMPSPRQVGEAGVMYAFGTPGEGPYAGRFWVDAWVSCGRVLAGFSLAALFGIPLGVLSGRVDAMQKTLSTSINALRAVPGICWLPLAMVWFGIGYKTTLFLVALAAFFPIYINTAVGARQVSPLLFQAGAMLGVRRMNAVFSILLPGAMPSILAGLRLGLGISWAYLVLGELTGVPNGLGAVIMDARMLGRIDIIIVGIVLIALLGRTSDLLLSGVFRLCFKSARRLA</sequence>
<accession>A0A1M6FTC7</accession>
<name>A0A1M6FTC7_9BACT</name>
<feature type="transmembrane region" description="Helical" evidence="7">
    <location>
        <begin position="92"/>
        <end position="113"/>
    </location>
</feature>
<dbReference type="GO" id="GO:0010438">
    <property type="term" value="P:cellular response to sulfur starvation"/>
    <property type="evidence" value="ECO:0007669"/>
    <property type="project" value="TreeGrafter"/>
</dbReference>
<dbReference type="GO" id="GO:0042918">
    <property type="term" value="P:alkanesulfonate transmembrane transport"/>
    <property type="evidence" value="ECO:0007669"/>
    <property type="project" value="UniProtKB-ARBA"/>
</dbReference>
<dbReference type="GO" id="GO:0005886">
    <property type="term" value="C:plasma membrane"/>
    <property type="evidence" value="ECO:0007669"/>
    <property type="project" value="UniProtKB-SubCell"/>
</dbReference>
<dbReference type="AlphaFoldDB" id="A0A1M6FTC7"/>
<gene>
    <name evidence="9" type="ORF">SAMN02745216_00905</name>
</gene>
<feature type="transmembrane region" description="Helical" evidence="7">
    <location>
        <begin position="246"/>
        <end position="273"/>
    </location>
</feature>
<reference evidence="10" key="1">
    <citation type="submission" date="2016-11" db="EMBL/GenBank/DDBJ databases">
        <authorList>
            <person name="Varghese N."/>
            <person name="Submissions S."/>
        </authorList>
    </citation>
    <scope>NUCLEOTIDE SEQUENCE [LARGE SCALE GENOMIC DNA]</scope>
    <source>
        <strain evidence="10">DSM 16219</strain>
    </source>
</reference>
<dbReference type="STRING" id="1121393.SAMN02745216_00905"/>
<dbReference type="InterPro" id="IPR000515">
    <property type="entry name" value="MetI-like"/>
</dbReference>
<keyword evidence="3" id="KW-1003">Cell membrane</keyword>
<keyword evidence="5 7" id="KW-1133">Transmembrane helix</keyword>
<dbReference type="FunFam" id="1.10.3720.10:FF:000003">
    <property type="entry name" value="Aliphatic sulfonate ABC transporter permease"/>
    <property type="match status" value="1"/>
</dbReference>
<evidence type="ECO:0000256" key="2">
    <source>
        <dbReference type="ARBA" id="ARBA00022448"/>
    </source>
</evidence>
<dbReference type="SUPFAM" id="SSF161098">
    <property type="entry name" value="MetI-like"/>
    <property type="match status" value="1"/>
</dbReference>
<evidence type="ECO:0000256" key="1">
    <source>
        <dbReference type="ARBA" id="ARBA00004651"/>
    </source>
</evidence>
<dbReference type="CDD" id="cd06261">
    <property type="entry name" value="TM_PBP2"/>
    <property type="match status" value="1"/>
</dbReference>
<keyword evidence="6 7" id="KW-0472">Membrane</keyword>
<evidence type="ECO:0000256" key="6">
    <source>
        <dbReference type="ARBA" id="ARBA00023136"/>
    </source>
</evidence>
<feature type="domain" description="ABC transmembrane type-1" evidence="8">
    <location>
        <begin position="85"/>
        <end position="265"/>
    </location>
</feature>
<evidence type="ECO:0000256" key="3">
    <source>
        <dbReference type="ARBA" id="ARBA00022475"/>
    </source>
</evidence>
<proteinExistence type="inferred from homology"/>
<comment type="subcellular location">
    <subcellularLocation>
        <location evidence="1 7">Cell membrane</location>
        <topology evidence="1 7">Multi-pass membrane protein</topology>
    </subcellularLocation>
</comment>
<dbReference type="EMBL" id="FQZU01000003">
    <property type="protein sequence ID" value="SHJ00920.1"/>
    <property type="molecule type" value="Genomic_DNA"/>
</dbReference>
<feature type="transmembrane region" description="Helical" evidence="7">
    <location>
        <begin position="23"/>
        <end position="43"/>
    </location>
</feature>
<feature type="transmembrane region" description="Helical" evidence="7">
    <location>
        <begin position="125"/>
        <end position="145"/>
    </location>
</feature>
<evidence type="ECO:0000259" key="8">
    <source>
        <dbReference type="PROSITE" id="PS50928"/>
    </source>
</evidence>
<organism evidence="9 10">
    <name type="scientific">Desulfatibacillum alkenivorans DSM 16219</name>
    <dbReference type="NCBI Taxonomy" id="1121393"/>
    <lineage>
        <taxon>Bacteria</taxon>
        <taxon>Pseudomonadati</taxon>
        <taxon>Thermodesulfobacteriota</taxon>
        <taxon>Desulfobacteria</taxon>
        <taxon>Desulfobacterales</taxon>
        <taxon>Desulfatibacillaceae</taxon>
        <taxon>Desulfatibacillum</taxon>
    </lineage>
</organism>
<feature type="transmembrane region" description="Helical" evidence="7">
    <location>
        <begin position="191"/>
        <end position="219"/>
    </location>
</feature>
<comment type="similarity">
    <text evidence="7">Belongs to the binding-protein-dependent transport system permease family.</text>
</comment>
<evidence type="ECO:0000256" key="7">
    <source>
        <dbReference type="RuleBase" id="RU363032"/>
    </source>
</evidence>
<keyword evidence="4 7" id="KW-0812">Transmembrane</keyword>
<evidence type="ECO:0000313" key="10">
    <source>
        <dbReference type="Proteomes" id="UP000183994"/>
    </source>
</evidence>
<dbReference type="InterPro" id="IPR035906">
    <property type="entry name" value="MetI-like_sf"/>
</dbReference>
<dbReference type="PANTHER" id="PTHR30151">
    <property type="entry name" value="ALKANE SULFONATE ABC TRANSPORTER-RELATED, MEMBRANE SUBUNIT"/>
    <property type="match status" value="1"/>
</dbReference>